<feature type="coiled-coil region" evidence="1">
    <location>
        <begin position="286"/>
        <end position="327"/>
    </location>
</feature>
<dbReference type="AlphaFoldDB" id="A0A6J0P9H8"/>
<name>A0A6J0P9H8_RAPSA</name>
<accession>A0A6J0P9H8</accession>
<reference evidence="3" key="1">
    <citation type="journal article" date="2019" name="Database">
        <title>The radish genome database (RadishGD): an integrated information resource for radish genomics.</title>
        <authorList>
            <person name="Yu H.J."/>
            <person name="Baek S."/>
            <person name="Lee Y.J."/>
            <person name="Cho A."/>
            <person name="Mun J.H."/>
        </authorList>
    </citation>
    <scope>NUCLEOTIDE SEQUENCE [LARGE SCALE GENOMIC DNA]</scope>
    <source>
        <strain evidence="3">cv. WK10039</strain>
    </source>
</reference>
<dbReference type="PANTHER" id="PTHR33427">
    <property type="entry name" value="HNH ENDONUCLEASE"/>
    <property type="match status" value="1"/>
</dbReference>
<keyword evidence="3" id="KW-1185">Reference proteome</keyword>
<evidence type="ECO:0000313" key="3">
    <source>
        <dbReference type="Proteomes" id="UP000504610"/>
    </source>
</evidence>
<evidence type="ECO:0000256" key="2">
    <source>
        <dbReference type="SAM" id="MobiDB-lite"/>
    </source>
</evidence>
<dbReference type="KEGG" id="rsz:108863411"/>
<sequence length="683" mass="79016">MLSDYGITEEDMVIEEAQGYPISYAKLCRDFDASPYRNGPPFTFTPYILQHNESSRCREVDQMFPVIDPKARPTTKPKIFLSLLWKQLNHLGNAGFDPAVIRIDPYGNVLYFHADSASPLAWGFDHWFPLSRGGLTVPSNLRIVQWQARKNKKGKLEFLVPWWDLQVGISVNQFLSIFAASSSDFKRRAFSFLFKQGESEELNGSQTVDSHSFPQHFVESKEKCGLASAAVVVSRREPYDPSLVLRSLDPNRQTPARKMRVGAMKENETPDLMKNPYQAIVAARDSLRHREEAQNMRAEMKKLDEEMNDLKRKNSEEQVTIQELESELIKRRRRAEKGRRLAEAQCSYRNTLEKMIRDAMHQSVVYKEQVRLNQAASSALMARLEAQKAICDGSEKELHKKFKEREELENQNQVRPELEKARKRSRFLLKDEDDLLLEDRDSKLSLHLPGTSEETSLELRVCSGEEHKAAASEAETQKKHGEIEEVEEEQKIQEVSERSLVALEEKRGSRRSFRAFPVFKEQEIEEDEESRRERGKGNVEKWLHILLDNNNKTNPQDLQAERNKKIDEMIERLDHKFPLLNKVNEEDAVEEETRTESSRRSRMSFDLKNTTPEKKSGRDKVVKRSESARAFRRIPSSPSLIFGMKMGLNKKPVVSGHDDENEYLVKNNFIKSSLQTIKRAVKF</sequence>
<dbReference type="OrthoDB" id="608866at2759"/>
<protein>
    <submittedName>
        <fullName evidence="4">Uncharacterized protein LOC108863411</fullName>
    </submittedName>
</protein>
<feature type="region of interest" description="Disordered" evidence="2">
    <location>
        <begin position="587"/>
        <end position="628"/>
    </location>
</feature>
<dbReference type="Proteomes" id="UP000504610">
    <property type="component" value="Chromosome 5"/>
</dbReference>
<dbReference type="RefSeq" id="XP_018493331.1">
    <property type="nucleotide sequence ID" value="XM_018637829.2"/>
</dbReference>
<feature type="compositionally biased region" description="Basic and acidic residues" evidence="2">
    <location>
        <begin position="591"/>
        <end position="628"/>
    </location>
</feature>
<dbReference type="PANTHER" id="PTHR33427:SF2">
    <property type="entry name" value="TRICHOHYALIN"/>
    <property type="match status" value="1"/>
</dbReference>
<reference evidence="4" key="2">
    <citation type="submission" date="2025-08" db="UniProtKB">
        <authorList>
            <consortium name="RefSeq"/>
        </authorList>
    </citation>
    <scope>IDENTIFICATION</scope>
    <source>
        <tissue evidence="4">Leaf</tissue>
    </source>
</reference>
<organism evidence="3 4">
    <name type="scientific">Raphanus sativus</name>
    <name type="common">Radish</name>
    <name type="synonym">Raphanus raphanistrum var. sativus</name>
    <dbReference type="NCBI Taxonomy" id="3726"/>
    <lineage>
        <taxon>Eukaryota</taxon>
        <taxon>Viridiplantae</taxon>
        <taxon>Streptophyta</taxon>
        <taxon>Embryophyta</taxon>
        <taxon>Tracheophyta</taxon>
        <taxon>Spermatophyta</taxon>
        <taxon>Magnoliopsida</taxon>
        <taxon>eudicotyledons</taxon>
        <taxon>Gunneridae</taxon>
        <taxon>Pentapetalae</taxon>
        <taxon>rosids</taxon>
        <taxon>malvids</taxon>
        <taxon>Brassicales</taxon>
        <taxon>Brassicaceae</taxon>
        <taxon>Brassiceae</taxon>
        <taxon>Raphanus</taxon>
    </lineage>
</organism>
<evidence type="ECO:0000313" key="4">
    <source>
        <dbReference type="RefSeq" id="XP_018493331.1"/>
    </source>
</evidence>
<keyword evidence="1" id="KW-0175">Coiled coil</keyword>
<evidence type="ECO:0000256" key="1">
    <source>
        <dbReference type="SAM" id="Coils"/>
    </source>
</evidence>
<gene>
    <name evidence="4" type="primary">LOC108863411</name>
</gene>
<proteinExistence type="predicted"/>
<dbReference type="GeneID" id="108863411"/>